<evidence type="ECO:0000256" key="2">
    <source>
        <dbReference type="ARBA" id="ARBA00022448"/>
    </source>
</evidence>
<dbReference type="Proteomes" id="UP001449795">
    <property type="component" value="Chromosome"/>
</dbReference>
<proteinExistence type="inferred from homology"/>
<feature type="domain" description="TonB-dependent receptor-like beta-barrel" evidence="14">
    <location>
        <begin position="349"/>
        <end position="750"/>
    </location>
</feature>
<dbReference type="InterPro" id="IPR012910">
    <property type="entry name" value="Plug_dom"/>
</dbReference>
<keyword evidence="5 11" id="KW-0812">Transmembrane</keyword>
<evidence type="ECO:0000256" key="12">
    <source>
        <dbReference type="RuleBase" id="RU003357"/>
    </source>
</evidence>
<keyword evidence="9 11" id="KW-0472">Membrane</keyword>
<dbReference type="PANTHER" id="PTHR32552:SF81">
    <property type="entry name" value="TONB-DEPENDENT OUTER MEMBRANE RECEPTOR"/>
    <property type="match status" value="1"/>
</dbReference>
<evidence type="ECO:0000256" key="7">
    <source>
        <dbReference type="ARBA" id="ARBA00023065"/>
    </source>
</evidence>
<keyword evidence="3 11" id="KW-1134">Transmembrane beta strand</keyword>
<comment type="similarity">
    <text evidence="11 12">Belongs to the TonB-dependent receptor family.</text>
</comment>
<evidence type="ECO:0000256" key="9">
    <source>
        <dbReference type="ARBA" id="ARBA00023136"/>
    </source>
</evidence>
<evidence type="ECO:0000313" key="17">
    <source>
        <dbReference type="Proteomes" id="UP001449795"/>
    </source>
</evidence>
<dbReference type="RefSeq" id="WP_342629312.1">
    <property type="nucleotide sequence ID" value="NZ_CP152276.1"/>
</dbReference>
<evidence type="ECO:0000256" key="8">
    <source>
        <dbReference type="ARBA" id="ARBA00023077"/>
    </source>
</evidence>
<evidence type="ECO:0000256" key="11">
    <source>
        <dbReference type="PROSITE-ProRule" id="PRU01360"/>
    </source>
</evidence>
<evidence type="ECO:0000256" key="10">
    <source>
        <dbReference type="ARBA" id="ARBA00023237"/>
    </source>
</evidence>
<feature type="region of interest" description="Disordered" evidence="13">
    <location>
        <begin position="49"/>
        <end position="91"/>
    </location>
</feature>
<sequence length="786" mass="86719">MRPTQCLRDQAIHRPTSAMRPRTRPTCRTMLLLGISLLAACPDREVHAATDATKGRPKSHAGATHRKTTAGATPGSPAATMTRQAGAPGGGIEQITVTSQKRVSTAQKTPISMSVWTGKALQSYGINSISGLSAIAPDVNLLETGGEAVITIRGISSHDTSEVGDPAVAISTDGVYTNRGYSFNSTFYDLDRVEVERGPQGTLSGRNAVGGAINVITAKPTMERAASAKLEFGNYDAVSSWAMINQPISDKVQVRLAFNSGYHDGYRDLGASGRGDGANSISGRATVAFQPFSHFKGLLTYQGTHMGGAGQAVYNVPYQFDAGGNLIHDMPVLPEGNPSHLAIPTTPRQNMSEQAVRWNFDYELPYVTLTYLGGYDSIHFVAVNDNSSDVSYSHQIESFNAHENPKTQNQEFRISSDSHYRFFWTTGFYYFREDNDLQSFDSIPLPQNPAARPLIFNYTTLARSMAWYAHGTFKILPTLRLTGGIRYNWDHKVRAGNIMFPANRASYPYEYVTIPNYGQGSWDQPTWHAGIEYDITPRNMAYFKVDTGYKPGGFTDLNQYNPENVRAYELGLKNRFWHNHVQFNISGFYENYTGQQVAQIIKNYGGGGQIIDNAGSSTIYGVDPNLILSVPRIGQFDVDFEWLHARFDNFDVAVDNPLANGSSTTVMQQFAGNTLPQAPALSIGAGFSRYWTVPTGRVRTDIRTKFQSSSYFYFTNSADTKQKSYTNTTAFAEYVPDRGHWRAQVFIRNIENARIFVNAAENGYADAYSYSFAPPRTFGGSVSVDF</sequence>
<dbReference type="Pfam" id="PF07715">
    <property type="entry name" value="Plug"/>
    <property type="match status" value="1"/>
</dbReference>
<feature type="domain" description="TonB-dependent receptor plug" evidence="15">
    <location>
        <begin position="106"/>
        <end position="212"/>
    </location>
</feature>
<keyword evidence="7" id="KW-0406">Ion transport</keyword>
<evidence type="ECO:0000256" key="13">
    <source>
        <dbReference type="SAM" id="MobiDB-lite"/>
    </source>
</evidence>
<dbReference type="EMBL" id="CP152276">
    <property type="protein sequence ID" value="XAE43982.1"/>
    <property type="molecule type" value="Genomic_DNA"/>
</dbReference>
<keyword evidence="8 12" id="KW-0798">TonB box</keyword>
<keyword evidence="2 11" id="KW-0813">Transport</keyword>
<evidence type="ECO:0000313" key="16">
    <source>
        <dbReference type="EMBL" id="XAE43982.1"/>
    </source>
</evidence>
<dbReference type="Pfam" id="PF00593">
    <property type="entry name" value="TonB_dep_Rec_b-barrel"/>
    <property type="match status" value="1"/>
</dbReference>
<feature type="compositionally biased region" description="Basic residues" evidence="13">
    <location>
        <begin position="55"/>
        <end position="68"/>
    </location>
</feature>
<dbReference type="Gene3D" id="2.40.170.20">
    <property type="entry name" value="TonB-dependent receptor, beta-barrel domain"/>
    <property type="match status" value="1"/>
</dbReference>
<keyword evidence="6" id="KW-0408">Iron</keyword>
<evidence type="ECO:0000256" key="3">
    <source>
        <dbReference type="ARBA" id="ARBA00022452"/>
    </source>
</evidence>
<organism evidence="16 17">
    <name type="scientific">Nguyenibacter vanlangensis</name>
    <dbReference type="NCBI Taxonomy" id="1216886"/>
    <lineage>
        <taxon>Bacteria</taxon>
        <taxon>Pseudomonadati</taxon>
        <taxon>Pseudomonadota</taxon>
        <taxon>Alphaproteobacteria</taxon>
        <taxon>Acetobacterales</taxon>
        <taxon>Acetobacteraceae</taxon>
        <taxon>Nguyenibacter</taxon>
    </lineage>
</organism>
<evidence type="ECO:0000256" key="4">
    <source>
        <dbReference type="ARBA" id="ARBA00022496"/>
    </source>
</evidence>
<dbReference type="SUPFAM" id="SSF56935">
    <property type="entry name" value="Porins"/>
    <property type="match status" value="1"/>
</dbReference>
<keyword evidence="16" id="KW-0675">Receptor</keyword>
<keyword evidence="4" id="KW-0410">Iron transport</keyword>
<gene>
    <name evidence="16" type="ORF">AAC691_05990</name>
</gene>
<evidence type="ECO:0000259" key="15">
    <source>
        <dbReference type="Pfam" id="PF07715"/>
    </source>
</evidence>
<evidence type="ECO:0000259" key="14">
    <source>
        <dbReference type="Pfam" id="PF00593"/>
    </source>
</evidence>
<keyword evidence="10 11" id="KW-0998">Cell outer membrane</keyword>
<evidence type="ECO:0000256" key="5">
    <source>
        <dbReference type="ARBA" id="ARBA00022692"/>
    </source>
</evidence>
<accession>A0ABZ3D874</accession>
<dbReference type="PROSITE" id="PS52016">
    <property type="entry name" value="TONB_DEPENDENT_REC_3"/>
    <property type="match status" value="1"/>
</dbReference>
<reference evidence="16 17" key="1">
    <citation type="submission" date="2024-04" db="EMBL/GenBank/DDBJ databases">
        <title>Complete genome sequence of Nguyenibacter vanlangesis HBCM-1154, a strain capable of nitrogen fixation, IAA production, and phosphorus solubilization isolated from sugarcane soil.</title>
        <authorList>
            <person name="MY HANH P."/>
        </authorList>
    </citation>
    <scope>NUCLEOTIDE SEQUENCE [LARGE SCALE GENOMIC DNA]</scope>
    <source>
        <strain evidence="16 17">HBCM 1154</strain>
    </source>
</reference>
<feature type="compositionally biased region" description="Low complexity" evidence="13">
    <location>
        <begin position="69"/>
        <end position="80"/>
    </location>
</feature>
<name>A0ABZ3D874_9PROT</name>
<keyword evidence="17" id="KW-1185">Reference proteome</keyword>
<protein>
    <submittedName>
        <fullName evidence="16">TonB-dependent receptor</fullName>
    </submittedName>
</protein>
<dbReference type="PANTHER" id="PTHR32552">
    <property type="entry name" value="FERRICHROME IRON RECEPTOR-RELATED"/>
    <property type="match status" value="1"/>
</dbReference>
<evidence type="ECO:0000256" key="6">
    <source>
        <dbReference type="ARBA" id="ARBA00023004"/>
    </source>
</evidence>
<dbReference type="InterPro" id="IPR000531">
    <property type="entry name" value="Beta-barrel_TonB"/>
</dbReference>
<feature type="region of interest" description="Disordered" evidence="13">
    <location>
        <begin position="1"/>
        <end position="23"/>
    </location>
</feature>
<comment type="subcellular location">
    <subcellularLocation>
        <location evidence="1 11">Cell outer membrane</location>
        <topology evidence="1 11">Multi-pass membrane protein</topology>
    </subcellularLocation>
</comment>
<dbReference type="InterPro" id="IPR036942">
    <property type="entry name" value="Beta-barrel_TonB_sf"/>
</dbReference>
<dbReference type="InterPro" id="IPR039426">
    <property type="entry name" value="TonB-dep_rcpt-like"/>
</dbReference>
<evidence type="ECO:0000256" key="1">
    <source>
        <dbReference type="ARBA" id="ARBA00004571"/>
    </source>
</evidence>